<dbReference type="PANTHER" id="PTHR43581:SF4">
    <property type="entry name" value="ATP_GTP PHOSPHATASE"/>
    <property type="match status" value="1"/>
</dbReference>
<dbReference type="CDD" id="cd01026">
    <property type="entry name" value="TOPRIM_OLD"/>
    <property type="match status" value="1"/>
</dbReference>
<accession>A0ABX3NT27</accession>
<evidence type="ECO:0000313" key="3">
    <source>
        <dbReference type="EMBL" id="OQP45333.1"/>
    </source>
</evidence>
<dbReference type="InterPro" id="IPR051396">
    <property type="entry name" value="Bact_Antivir_Def_Nuclease"/>
</dbReference>
<dbReference type="Proteomes" id="UP000192277">
    <property type="component" value="Unassembled WGS sequence"/>
</dbReference>
<evidence type="ECO:0008006" key="5">
    <source>
        <dbReference type="Google" id="ProtNLM"/>
    </source>
</evidence>
<dbReference type="Pfam" id="PF20469">
    <property type="entry name" value="OLD-like_TOPRIM"/>
    <property type="match status" value="1"/>
</dbReference>
<feature type="domain" description="Endonuclease GajA/Old nuclease/RecF-like AAA" evidence="1">
    <location>
        <begin position="160"/>
        <end position="342"/>
    </location>
</feature>
<protein>
    <recommendedName>
        <fullName evidence="5">ATP-dependent endonuclease</fullName>
    </recommendedName>
</protein>
<dbReference type="PANTHER" id="PTHR43581">
    <property type="entry name" value="ATP/GTP PHOSPHATASE"/>
    <property type="match status" value="1"/>
</dbReference>
<evidence type="ECO:0000259" key="1">
    <source>
        <dbReference type="Pfam" id="PF13175"/>
    </source>
</evidence>
<feature type="domain" description="OLD protein-like TOPRIM" evidence="2">
    <location>
        <begin position="388"/>
        <end position="458"/>
    </location>
</feature>
<gene>
    <name evidence="3" type="ORF">A4D02_33590</name>
</gene>
<evidence type="ECO:0000313" key="4">
    <source>
        <dbReference type="Proteomes" id="UP000192277"/>
    </source>
</evidence>
<dbReference type="RefSeq" id="WP_014218039.1">
    <property type="nucleotide sequence ID" value="NZ_LWBO01000020.1"/>
</dbReference>
<feature type="domain" description="Endonuclease GajA/Old nuclease/RecF-like AAA" evidence="1">
    <location>
        <begin position="1"/>
        <end position="98"/>
    </location>
</feature>
<sequence>MYLERLKLWNFRKYGSGNSLNRQPDLDVQFQKGVNLLVGENDSGKTAILDAIKLITLTRSNEYFRLQAEDFFHSTTNLYPTANLKIECWFAGLKDDEAKNFLEWLSIRKVDGNDEFYLRLTLDATLKGAVVLPYEVRAGADEEGSTLAAIARDLIRVTYLKPLRDAETELSPRRNSRLSQILGNHDAFKDKVTHPLMAVATEADTAIKNYFKGLDAQGNLIPDHPGKEINDTINRLLCDFFGNDRESGFGISTQTLKNILEKLELILEQGNSGLGSHNLLFIAAELLLLTGKDFTGLKLALVEEIEAHLHPQAQLRLIEFLSKDARANQVQLLITSHSPNLASKIATANVILCKDGWAYSMAPEHTELRVGDYAFLQRFLDATKANLFFAQGVILVEGDAENILIPVVARIIGRDLTKYGVSVVNIGNTAFNRYSRIFKRKDANKFLKIPVACITDNDINLDAGLTQQQIEQNRKNIAARYDGQHVKTFISLVKTMEYDLALGTFQKDLYLASLAAAKLKNSDEYGVTIDKYRQILATTTQQFTDWTVHGTANEVKARHIWKYIADNNLKAITAQYFASQLEHREKRGGIKAQLLADPYFRYIVEAIEYVTAPFTLIAPPKNPATQQLNQLQANPTQPNLTEHVQANN</sequence>
<evidence type="ECO:0000259" key="2">
    <source>
        <dbReference type="Pfam" id="PF20469"/>
    </source>
</evidence>
<dbReference type="InterPro" id="IPR027417">
    <property type="entry name" value="P-loop_NTPase"/>
</dbReference>
<reference evidence="3 4" key="1">
    <citation type="submission" date="2016-04" db="EMBL/GenBank/DDBJ databases">
        <authorList>
            <person name="Chen L."/>
            <person name="Zhuang W."/>
            <person name="Wang G."/>
        </authorList>
    </citation>
    <scope>NUCLEOTIDE SEQUENCE [LARGE SCALE GENOMIC DNA]</scope>
    <source>
        <strain evidence="4">GR20</strain>
    </source>
</reference>
<name>A0ABX3NT27_9BACT</name>
<dbReference type="InterPro" id="IPR041685">
    <property type="entry name" value="AAA_GajA/Old/RecF-like"/>
</dbReference>
<organism evidence="3 4">
    <name type="scientific">Niastella koreensis</name>
    <dbReference type="NCBI Taxonomy" id="354356"/>
    <lineage>
        <taxon>Bacteria</taxon>
        <taxon>Pseudomonadati</taxon>
        <taxon>Bacteroidota</taxon>
        <taxon>Chitinophagia</taxon>
        <taxon>Chitinophagales</taxon>
        <taxon>Chitinophagaceae</taxon>
        <taxon>Niastella</taxon>
    </lineage>
</organism>
<keyword evidence="4" id="KW-1185">Reference proteome</keyword>
<dbReference type="SUPFAM" id="SSF52540">
    <property type="entry name" value="P-loop containing nucleoside triphosphate hydrolases"/>
    <property type="match status" value="1"/>
</dbReference>
<dbReference type="InterPro" id="IPR034139">
    <property type="entry name" value="TOPRIM_OLD"/>
</dbReference>
<dbReference type="Pfam" id="PF13175">
    <property type="entry name" value="AAA_15"/>
    <property type="match status" value="2"/>
</dbReference>
<proteinExistence type="predicted"/>
<dbReference type="EMBL" id="LWBO01000020">
    <property type="protein sequence ID" value="OQP45333.1"/>
    <property type="molecule type" value="Genomic_DNA"/>
</dbReference>
<dbReference type="Gene3D" id="3.40.50.300">
    <property type="entry name" value="P-loop containing nucleotide triphosphate hydrolases"/>
    <property type="match status" value="1"/>
</dbReference>
<comment type="caution">
    <text evidence="3">The sequence shown here is derived from an EMBL/GenBank/DDBJ whole genome shotgun (WGS) entry which is preliminary data.</text>
</comment>